<evidence type="ECO:0000313" key="7">
    <source>
        <dbReference type="EMBL" id="KUL42248.1"/>
    </source>
</evidence>
<dbReference type="InterPro" id="IPR017205">
    <property type="entry name" value="Sig_transdc_His_kinase_ChrS"/>
</dbReference>
<feature type="transmembrane region" description="Helical" evidence="5">
    <location>
        <begin position="44"/>
        <end position="63"/>
    </location>
</feature>
<dbReference type="Gene3D" id="1.20.5.1930">
    <property type="match status" value="1"/>
</dbReference>
<dbReference type="GO" id="GO:0000155">
    <property type="term" value="F:phosphorelay sensor kinase activity"/>
    <property type="evidence" value="ECO:0007669"/>
    <property type="project" value="InterPro"/>
</dbReference>
<dbReference type="InterPro" id="IPR050482">
    <property type="entry name" value="Sensor_HK_TwoCompSys"/>
</dbReference>
<dbReference type="OrthoDB" id="144293at2"/>
<organism evidence="7 8">
    <name type="scientific">Actinoplanes awajinensis subsp. mycoplanecinus</name>
    <dbReference type="NCBI Taxonomy" id="135947"/>
    <lineage>
        <taxon>Bacteria</taxon>
        <taxon>Bacillati</taxon>
        <taxon>Actinomycetota</taxon>
        <taxon>Actinomycetes</taxon>
        <taxon>Micromonosporales</taxon>
        <taxon>Micromonosporaceae</taxon>
        <taxon>Actinoplanes</taxon>
    </lineage>
</organism>
<gene>
    <name evidence="7" type="ORF">ADL15_01550</name>
</gene>
<proteinExistence type="predicted"/>
<dbReference type="CDD" id="cd16917">
    <property type="entry name" value="HATPase_UhpB-NarQ-NarX-like"/>
    <property type="match status" value="1"/>
</dbReference>
<evidence type="ECO:0000256" key="5">
    <source>
        <dbReference type="SAM" id="Phobius"/>
    </source>
</evidence>
<evidence type="ECO:0000256" key="4">
    <source>
        <dbReference type="SAM" id="MobiDB-lite"/>
    </source>
</evidence>
<dbReference type="AlphaFoldDB" id="A0A0X3VC24"/>
<feature type="transmembrane region" description="Helical" evidence="5">
    <location>
        <begin position="135"/>
        <end position="157"/>
    </location>
</feature>
<accession>A0A0X3VC24</accession>
<name>A0A0X3VC24_9ACTN</name>
<evidence type="ECO:0000259" key="6">
    <source>
        <dbReference type="SMART" id="SM00387"/>
    </source>
</evidence>
<dbReference type="Pfam" id="PF07730">
    <property type="entry name" value="HisKA_3"/>
    <property type="match status" value="1"/>
</dbReference>
<dbReference type="EMBL" id="LLZH01000002">
    <property type="protein sequence ID" value="KUL42248.1"/>
    <property type="molecule type" value="Genomic_DNA"/>
</dbReference>
<dbReference type="Gene3D" id="3.30.565.10">
    <property type="entry name" value="Histidine kinase-like ATPase, C-terminal domain"/>
    <property type="match status" value="1"/>
</dbReference>
<feature type="transmembrane region" description="Helical" evidence="5">
    <location>
        <begin position="69"/>
        <end position="97"/>
    </location>
</feature>
<evidence type="ECO:0000256" key="2">
    <source>
        <dbReference type="ARBA" id="ARBA00022777"/>
    </source>
</evidence>
<keyword evidence="3" id="KW-0902">Two-component regulatory system</keyword>
<feature type="domain" description="Histidine kinase/HSP90-like ATPase" evidence="6">
    <location>
        <begin position="290"/>
        <end position="414"/>
    </location>
</feature>
<evidence type="ECO:0000256" key="3">
    <source>
        <dbReference type="ARBA" id="ARBA00023012"/>
    </source>
</evidence>
<protein>
    <submittedName>
        <fullName evidence="7">Histidine kinase</fullName>
    </submittedName>
</protein>
<dbReference type="SUPFAM" id="SSF55874">
    <property type="entry name" value="ATPase domain of HSP90 chaperone/DNA topoisomerase II/histidine kinase"/>
    <property type="match status" value="1"/>
</dbReference>
<dbReference type="InterPro" id="IPR003594">
    <property type="entry name" value="HATPase_dom"/>
</dbReference>
<evidence type="ECO:0000313" key="8">
    <source>
        <dbReference type="Proteomes" id="UP000053244"/>
    </source>
</evidence>
<dbReference type="RefSeq" id="WP_067684367.1">
    <property type="nucleotide sequence ID" value="NZ_LLZH01000002.1"/>
</dbReference>
<reference evidence="7 8" key="1">
    <citation type="submission" date="2015-10" db="EMBL/GenBank/DDBJ databases">
        <authorList>
            <person name="Gilbert D.G."/>
        </authorList>
    </citation>
    <scope>NUCLEOTIDE SEQUENCE [LARGE SCALE GENOMIC DNA]</scope>
    <source>
        <strain evidence="7 8">NRRL B-16712</strain>
    </source>
</reference>
<keyword evidence="5" id="KW-0812">Transmembrane</keyword>
<keyword evidence="5" id="KW-0472">Membrane</keyword>
<sequence>MTAPSAAPPSLARLWDLYFIAIEIAVAAAILMTDTSAERKWLSLGTVAAMVLLHVTIGARLIRTGRDDVLSFVVLACHIVLFAVVAIAMPVATWLLFVIIPMAFQLASLRVAIVAVVAANAVPVVADLVTGSGSVLMDLVIAAISATAGILLGFWIIQVIRQSTDRANLIAELEASRAEVARLSHEAGVTAERTRLAGEIHDTLAQGFTSIITLVQAADPGLRDERLALAVRTAKENLAESRSLVAALAPSALDSGLLDSVRRQAARFTEETGVQALFRTTGEPRDLPTAVEVVLLRAAQEALTNVRRHARANEVGVLLAYSPVPAPSASASLAPASSPSAFPAPASPSSAFPAPVSSSSVRVVVRDDGCGFDAGAAGGFGLRGMRARAEQVGGTLTVRSDPDTGTTVELEVPA</sequence>
<dbReference type="PANTHER" id="PTHR24421:SF62">
    <property type="entry name" value="SENSORY TRANSDUCTION HISTIDINE KINASE"/>
    <property type="match status" value="1"/>
</dbReference>
<keyword evidence="8" id="KW-1185">Reference proteome</keyword>
<dbReference type="InterPro" id="IPR011712">
    <property type="entry name" value="Sig_transdc_His_kin_sub3_dim/P"/>
</dbReference>
<feature type="region of interest" description="Disordered" evidence="4">
    <location>
        <begin position="329"/>
        <end position="353"/>
    </location>
</feature>
<dbReference type="SMART" id="SM00387">
    <property type="entry name" value="HATPase_c"/>
    <property type="match status" value="1"/>
</dbReference>
<feature type="transmembrane region" description="Helical" evidence="5">
    <location>
        <begin position="109"/>
        <end position="129"/>
    </location>
</feature>
<dbReference type="Pfam" id="PF02518">
    <property type="entry name" value="HATPase_c"/>
    <property type="match status" value="1"/>
</dbReference>
<keyword evidence="2 7" id="KW-0418">Kinase</keyword>
<dbReference type="GO" id="GO:0016020">
    <property type="term" value="C:membrane"/>
    <property type="evidence" value="ECO:0007669"/>
    <property type="project" value="InterPro"/>
</dbReference>
<dbReference type="PIRSF" id="PIRSF037434">
    <property type="entry name" value="STHK_ChrS"/>
    <property type="match status" value="1"/>
</dbReference>
<keyword evidence="1" id="KW-0808">Transferase</keyword>
<feature type="transmembrane region" description="Helical" evidence="5">
    <location>
        <begin position="12"/>
        <end position="32"/>
    </location>
</feature>
<dbReference type="Proteomes" id="UP000053244">
    <property type="component" value="Unassembled WGS sequence"/>
</dbReference>
<keyword evidence="5" id="KW-1133">Transmembrane helix</keyword>
<dbReference type="GO" id="GO:0046983">
    <property type="term" value="F:protein dimerization activity"/>
    <property type="evidence" value="ECO:0007669"/>
    <property type="project" value="InterPro"/>
</dbReference>
<evidence type="ECO:0000256" key="1">
    <source>
        <dbReference type="ARBA" id="ARBA00022679"/>
    </source>
</evidence>
<dbReference type="PANTHER" id="PTHR24421">
    <property type="entry name" value="NITRATE/NITRITE SENSOR PROTEIN NARX-RELATED"/>
    <property type="match status" value="1"/>
</dbReference>
<comment type="caution">
    <text evidence="7">The sequence shown here is derived from an EMBL/GenBank/DDBJ whole genome shotgun (WGS) entry which is preliminary data.</text>
</comment>
<dbReference type="InterPro" id="IPR036890">
    <property type="entry name" value="HATPase_C_sf"/>
</dbReference>